<gene>
    <name evidence="1" type="primary">WBGene00279795</name>
</gene>
<proteinExistence type="predicted"/>
<dbReference type="AlphaFoldDB" id="A0A2A6CMQ6"/>
<reference evidence="2" key="1">
    <citation type="journal article" date="2008" name="Nat. Genet.">
        <title>The Pristionchus pacificus genome provides a unique perspective on nematode lifestyle and parasitism.</title>
        <authorList>
            <person name="Dieterich C."/>
            <person name="Clifton S.W."/>
            <person name="Schuster L.N."/>
            <person name="Chinwalla A."/>
            <person name="Delehaunty K."/>
            <person name="Dinkelacker I."/>
            <person name="Fulton L."/>
            <person name="Fulton R."/>
            <person name="Godfrey J."/>
            <person name="Minx P."/>
            <person name="Mitreva M."/>
            <person name="Roeseler W."/>
            <person name="Tian H."/>
            <person name="Witte H."/>
            <person name="Yang S.P."/>
            <person name="Wilson R.K."/>
            <person name="Sommer R.J."/>
        </authorList>
    </citation>
    <scope>NUCLEOTIDE SEQUENCE [LARGE SCALE GENOMIC DNA]</scope>
    <source>
        <strain evidence="2">PS312</strain>
    </source>
</reference>
<accession>A0A2A6CMQ6</accession>
<evidence type="ECO:0000313" key="2">
    <source>
        <dbReference type="Proteomes" id="UP000005239"/>
    </source>
</evidence>
<name>A0A2A6CMQ6_PRIPA</name>
<accession>A0A8R1V0S0</accession>
<keyword evidence="2" id="KW-1185">Reference proteome</keyword>
<organism evidence="1 2">
    <name type="scientific">Pristionchus pacificus</name>
    <name type="common">Parasitic nematode worm</name>
    <dbReference type="NCBI Taxonomy" id="54126"/>
    <lineage>
        <taxon>Eukaryota</taxon>
        <taxon>Metazoa</taxon>
        <taxon>Ecdysozoa</taxon>
        <taxon>Nematoda</taxon>
        <taxon>Chromadorea</taxon>
        <taxon>Rhabditida</taxon>
        <taxon>Rhabditina</taxon>
        <taxon>Diplogasteromorpha</taxon>
        <taxon>Diplogasteroidea</taxon>
        <taxon>Neodiplogasteridae</taxon>
        <taxon>Pristionchus</taxon>
    </lineage>
</organism>
<evidence type="ECO:0000313" key="1">
    <source>
        <dbReference type="EnsemblMetazoa" id="PPA41426.1"/>
    </source>
</evidence>
<reference evidence="1" key="2">
    <citation type="submission" date="2022-06" db="UniProtKB">
        <authorList>
            <consortium name="EnsemblMetazoa"/>
        </authorList>
    </citation>
    <scope>IDENTIFICATION</scope>
    <source>
        <strain evidence="1">PS312</strain>
    </source>
</reference>
<dbReference type="Proteomes" id="UP000005239">
    <property type="component" value="Unassembled WGS sequence"/>
</dbReference>
<sequence length="72" mass="8318">MLSKTHVLFIKLRPLLEMFLDDRSNSPDSPIEFVPSATLLPGYRKHRRSWIEFVGGIKRIASNELPLPLDEK</sequence>
<protein>
    <submittedName>
        <fullName evidence="1">Uncharacterized protein</fullName>
    </submittedName>
</protein>
<dbReference type="EnsemblMetazoa" id="PPA41426.1">
    <property type="protein sequence ID" value="PPA41426.1"/>
    <property type="gene ID" value="WBGene00279795"/>
</dbReference>